<feature type="domain" description="ChlI/MoxR AAA lid" evidence="3">
    <location>
        <begin position="297"/>
        <end position="366"/>
    </location>
</feature>
<feature type="compositionally biased region" description="Basic and acidic residues" evidence="1">
    <location>
        <begin position="57"/>
        <end position="66"/>
    </location>
</feature>
<keyword evidence="5" id="KW-1185">Reference proteome</keyword>
<organism evidence="4 5">
    <name type="scientific">Actinokineospora diospyrosa</name>
    <dbReference type="NCBI Taxonomy" id="103728"/>
    <lineage>
        <taxon>Bacteria</taxon>
        <taxon>Bacillati</taxon>
        <taxon>Actinomycetota</taxon>
        <taxon>Actinomycetes</taxon>
        <taxon>Pseudonocardiales</taxon>
        <taxon>Pseudonocardiaceae</taxon>
        <taxon>Actinokineospora</taxon>
    </lineage>
</organism>
<dbReference type="SUPFAM" id="SSF52540">
    <property type="entry name" value="P-loop containing nucleoside triphosphate hydrolases"/>
    <property type="match status" value="1"/>
</dbReference>
<dbReference type="EMBL" id="JAMTCO010000014">
    <property type="protein sequence ID" value="MCP2272889.1"/>
    <property type="molecule type" value="Genomic_DNA"/>
</dbReference>
<protein>
    <submittedName>
        <fullName evidence="4">MoxR-like ATPase</fullName>
    </submittedName>
</protein>
<feature type="compositionally biased region" description="Gly residues" evidence="1">
    <location>
        <begin position="36"/>
        <end position="50"/>
    </location>
</feature>
<comment type="caution">
    <text evidence="4">The sequence shown here is derived from an EMBL/GenBank/DDBJ whole genome shotgun (WGS) entry which is preliminary data.</text>
</comment>
<dbReference type="Pfam" id="PF17863">
    <property type="entry name" value="AAA_lid_2"/>
    <property type="match status" value="1"/>
</dbReference>
<dbReference type="PANTHER" id="PTHR42759">
    <property type="entry name" value="MOXR FAMILY PROTEIN"/>
    <property type="match status" value="1"/>
</dbReference>
<feature type="compositionally biased region" description="Low complexity" evidence="1">
    <location>
        <begin position="24"/>
        <end position="35"/>
    </location>
</feature>
<evidence type="ECO:0000259" key="3">
    <source>
        <dbReference type="Pfam" id="PF17863"/>
    </source>
</evidence>
<feature type="region of interest" description="Disordered" evidence="1">
    <location>
        <begin position="1"/>
        <end position="66"/>
    </location>
</feature>
<reference evidence="4 5" key="1">
    <citation type="submission" date="2022-06" db="EMBL/GenBank/DDBJ databases">
        <title>Genomic Encyclopedia of Archaeal and Bacterial Type Strains, Phase II (KMG-II): from individual species to whole genera.</title>
        <authorList>
            <person name="Goeker M."/>
        </authorList>
    </citation>
    <scope>NUCLEOTIDE SEQUENCE [LARGE SCALE GENOMIC DNA]</scope>
    <source>
        <strain evidence="4 5">DSM 44255</strain>
    </source>
</reference>
<dbReference type="InterPro" id="IPR050764">
    <property type="entry name" value="CbbQ/NirQ/NorQ/GpvN"/>
</dbReference>
<name>A0ABT1IJR9_9PSEU</name>
<dbReference type="InterPro" id="IPR011703">
    <property type="entry name" value="ATPase_AAA-3"/>
</dbReference>
<accession>A0ABT1IJR9</accession>
<dbReference type="InterPro" id="IPR041628">
    <property type="entry name" value="ChlI/MoxR_AAA_lid"/>
</dbReference>
<proteinExistence type="predicted"/>
<dbReference type="CDD" id="cd00009">
    <property type="entry name" value="AAA"/>
    <property type="match status" value="1"/>
</dbReference>
<dbReference type="Gene3D" id="3.40.50.300">
    <property type="entry name" value="P-loop containing nucleotide triphosphate hydrolases"/>
    <property type="match status" value="1"/>
</dbReference>
<dbReference type="InterPro" id="IPR027417">
    <property type="entry name" value="P-loop_NTPase"/>
</dbReference>
<dbReference type="Pfam" id="PF07726">
    <property type="entry name" value="AAA_3"/>
    <property type="match status" value="1"/>
</dbReference>
<dbReference type="Gene3D" id="1.10.8.80">
    <property type="entry name" value="Magnesium chelatase subunit I, C-Terminal domain"/>
    <property type="match status" value="1"/>
</dbReference>
<dbReference type="PANTHER" id="PTHR42759:SF5">
    <property type="entry name" value="METHANOL DEHYDROGENASE REGULATOR"/>
    <property type="match status" value="1"/>
</dbReference>
<sequence length="393" mass="42152">MTSSTPHAALPGNPYGAPGGEPFAGQNGAYPAQPGAPGGHGPQVGQGSQVGPGPQHDQGHQRHPGRFDDLHATAQRIAQNVERVLVGKPEVVRIALVTLLAEGHLLVEDVPGVGKTSLAKALARSIDCSVSRIQFTPDLLPSDVTGVSIFNRQTNEFEFRPGPVFANIVVGDEINRASPKTQSALLECMEEHQVTVDGNTYTLDSPYMVIATQNPIEMEGTYALPEAQRDRFTARVSIGYPDPQAELAMVDEHAGHDVWATLRPVSDADQVRGLIEAVRTVQIAQEVRRYAVELVSATRRLSEIRIGASPRSTLHLVRAARAQAALSGRDFVVPDDLHVVAIPVLAHRLVLTPEAQASRRSPADLIRGLLQRVPVPQATPDVGGAQWTGNRGR</sequence>
<feature type="domain" description="ATPase AAA-3" evidence="2">
    <location>
        <begin position="104"/>
        <end position="233"/>
    </location>
</feature>
<evidence type="ECO:0000313" key="5">
    <source>
        <dbReference type="Proteomes" id="UP001205185"/>
    </source>
</evidence>
<evidence type="ECO:0000259" key="2">
    <source>
        <dbReference type="Pfam" id="PF07726"/>
    </source>
</evidence>
<gene>
    <name evidence="4" type="ORF">LV75_005415</name>
</gene>
<dbReference type="Proteomes" id="UP001205185">
    <property type="component" value="Unassembled WGS sequence"/>
</dbReference>
<evidence type="ECO:0000256" key="1">
    <source>
        <dbReference type="SAM" id="MobiDB-lite"/>
    </source>
</evidence>
<evidence type="ECO:0000313" key="4">
    <source>
        <dbReference type="EMBL" id="MCP2272889.1"/>
    </source>
</evidence>